<keyword evidence="3 5" id="KW-0808">Transferase</keyword>
<dbReference type="PANTHER" id="PTHR43398:SF1">
    <property type="entry name" value="DOLICHOL-PHOSPHATE MANNOSYLTRANSFERASE SUBUNIT 1"/>
    <property type="match status" value="1"/>
</dbReference>
<dbReference type="InterPro" id="IPR001173">
    <property type="entry name" value="Glyco_trans_2-like"/>
</dbReference>
<dbReference type="GO" id="GO:0004582">
    <property type="term" value="F:dolichyl-phosphate beta-D-mannosyltransferase activity"/>
    <property type="evidence" value="ECO:0007669"/>
    <property type="project" value="InterPro"/>
</dbReference>
<dbReference type="AlphaFoldDB" id="A0A7K1LGM2"/>
<dbReference type="RefSeq" id="WP_129314385.1">
    <property type="nucleotide sequence ID" value="NZ_CP197643.1"/>
</dbReference>
<gene>
    <name evidence="5" type="ORF">GMA10_03745</name>
</gene>
<dbReference type="Pfam" id="PF00535">
    <property type="entry name" value="Glycos_transf_2"/>
    <property type="match status" value="1"/>
</dbReference>
<comment type="similarity">
    <text evidence="1">Belongs to the glycosyltransferase 2 family.</text>
</comment>
<dbReference type="PANTHER" id="PTHR43398">
    <property type="entry name" value="DOLICHOL-PHOSPHATE MANNOSYLTRANSFERASE SUBUNIT 1"/>
    <property type="match status" value="1"/>
</dbReference>
<organism evidence="5 6">
    <name type="scientific">Rothia koreensis</name>
    <dbReference type="NCBI Taxonomy" id="592378"/>
    <lineage>
        <taxon>Bacteria</taxon>
        <taxon>Bacillati</taxon>
        <taxon>Actinomycetota</taxon>
        <taxon>Actinomycetes</taxon>
        <taxon>Micrococcales</taxon>
        <taxon>Micrococcaceae</taxon>
        <taxon>Rothia</taxon>
    </lineage>
</organism>
<accession>A0A7K1LGM2</accession>
<dbReference type="Gene3D" id="3.90.550.10">
    <property type="entry name" value="Spore Coat Polysaccharide Biosynthesis Protein SpsA, Chain A"/>
    <property type="match status" value="1"/>
</dbReference>
<keyword evidence="6" id="KW-1185">Reference proteome</keyword>
<dbReference type="FunFam" id="3.90.550.10:FF:000122">
    <property type="entry name" value="Dolichol-phosphate mannosyltransferase subunit 1"/>
    <property type="match status" value="1"/>
</dbReference>
<name>A0A7K1LGM2_9MICC</name>
<feature type="domain" description="Glycosyltransferase 2-like" evidence="4">
    <location>
        <begin position="8"/>
        <end position="171"/>
    </location>
</feature>
<evidence type="ECO:0000256" key="1">
    <source>
        <dbReference type="ARBA" id="ARBA00006739"/>
    </source>
</evidence>
<proteinExistence type="inferred from homology"/>
<reference evidence="5 6" key="1">
    <citation type="submission" date="2019-12" db="EMBL/GenBank/DDBJ databases">
        <authorList>
            <person name="Li J."/>
            <person name="Shi Y."/>
            <person name="Xu G."/>
            <person name="Xiao D."/>
            <person name="Ran X."/>
        </authorList>
    </citation>
    <scope>NUCLEOTIDE SEQUENCE [LARGE SCALE GENOMIC DNA]</scope>
    <source>
        <strain evidence="5 6">JCM 15915</strain>
    </source>
</reference>
<evidence type="ECO:0000256" key="3">
    <source>
        <dbReference type="ARBA" id="ARBA00022679"/>
    </source>
</evidence>
<dbReference type="InterPro" id="IPR029044">
    <property type="entry name" value="Nucleotide-diphossugar_trans"/>
</dbReference>
<evidence type="ECO:0000313" key="6">
    <source>
        <dbReference type="Proteomes" id="UP000462152"/>
    </source>
</evidence>
<dbReference type="Proteomes" id="UP000462152">
    <property type="component" value="Unassembled WGS sequence"/>
</dbReference>
<evidence type="ECO:0000313" key="5">
    <source>
        <dbReference type="EMBL" id="MUN54335.1"/>
    </source>
</evidence>
<sequence>MELKTLTVIPTYNELEALPVVIERLRAAQPEVHVLVVDDNSPDGTGELADRLSHEDEKIHVLHRKGKGGLGAAYIAGFTWGMERDYDVLVEMDADCSHQPEQLGRLLEAVERGADLAIGSRYVPGGKTVNWPWHRQFLSRGANFYAQTMLGTDVRDITAGYRAFRRGTLERLDLETIDSVGYCFQIDLGWRAELAGLTITEVPITFVEREVGDSKMDSGVILESMTKVARWGLGARAKTLCNKLRAVRATA</sequence>
<keyword evidence="2" id="KW-0328">Glycosyltransferase</keyword>
<dbReference type="GO" id="GO:0009247">
    <property type="term" value="P:glycolipid biosynthetic process"/>
    <property type="evidence" value="ECO:0007669"/>
    <property type="project" value="TreeGrafter"/>
</dbReference>
<protein>
    <submittedName>
        <fullName evidence="5">Glycosyltransferase</fullName>
    </submittedName>
</protein>
<evidence type="ECO:0000256" key="2">
    <source>
        <dbReference type="ARBA" id="ARBA00022676"/>
    </source>
</evidence>
<comment type="caution">
    <text evidence="5">The sequence shown here is derived from an EMBL/GenBank/DDBJ whole genome shotgun (WGS) entry which is preliminary data.</text>
</comment>
<dbReference type="GO" id="GO:0016020">
    <property type="term" value="C:membrane"/>
    <property type="evidence" value="ECO:0007669"/>
    <property type="project" value="GOC"/>
</dbReference>
<dbReference type="EMBL" id="WOGT01000001">
    <property type="protein sequence ID" value="MUN54335.1"/>
    <property type="molecule type" value="Genomic_DNA"/>
</dbReference>
<dbReference type="CDD" id="cd06442">
    <property type="entry name" value="DPM1_like"/>
    <property type="match status" value="1"/>
</dbReference>
<dbReference type="InterPro" id="IPR039528">
    <property type="entry name" value="DPM1-like"/>
</dbReference>
<evidence type="ECO:0000259" key="4">
    <source>
        <dbReference type="Pfam" id="PF00535"/>
    </source>
</evidence>
<dbReference type="SUPFAM" id="SSF53448">
    <property type="entry name" value="Nucleotide-diphospho-sugar transferases"/>
    <property type="match status" value="1"/>
</dbReference>
<dbReference type="OrthoDB" id="9810303at2"/>